<proteinExistence type="predicted"/>
<protein>
    <submittedName>
        <fullName evidence="2">Uncharacterized protein</fullName>
    </submittedName>
</protein>
<reference evidence="2" key="1">
    <citation type="submission" date="2019-11" db="EMBL/GenBank/DDBJ databases">
        <authorList>
            <person name="Liu Y."/>
            <person name="Hou J."/>
            <person name="Li T.-Q."/>
            <person name="Guan C.-H."/>
            <person name="Wu X."/>
            <person name="Wu H.-Z."/>
            <person name="Ling F."/>
            <person name="Zhang R."/>
            <person name="Shi X.-G."/>
            <person name="Ren J.-P."/>
            <person name="Chen E.-F."/>
            <person name="Sun J.-M."/>
        </authorList>
    </citation>
    <scope>NUCLEOTIDE SEQUENCE</scope>
    <source>
        <strain evidence="2">Adult_tree_wgs_1</strain>
        <tissue evidence="2">Leaves</tissue>
    </source>
</reference>
<dbReference type="EMBL" id="WJXA01000006">
    <property type="protein sequence ID" value="KAF7140203.1"/>
    <property type="molecule type" value="Genomic_DNA"/>
</dbReference>
<dbReference type="Proteomes" id="UP000626092">
    <property type="component" value="Unassembled WGS sequence"/>
</dbReference>
<evidence type="ECO:0000313" key="2">
    <source>
        <dbReference type="EMBL" id="KAF7140203.1"/>
    </source>
</evidence>
<evidence type="ECO:0000256" key="1">
    <source>
        <dbReference type="SAM" id="MobiDB-lite"/>
    </source>
</evidence>
<comment type="caution">
    <text evidence="2">The sequence shown here is derived from an EMBL/GenBank/DDBJ whole genome shotgun (WGS) entry which is preliminary data.</text>
</comment>
<sequence>MKNEVGILERCEDSGASAIVKVTNKDDAGTVPPPIGLYPITGVSTPVVQGWGSNQQELPPVALRQSTHFREPPRFPLEGDFIGPHQSLNHVVGDSTSPTPARGETRKKLREKIKMLKASRDRMTLLWMLWHGKGKEQILEVVSSDLRKLAQFKEPSELELEEEEPFVLLQEEDEGCESSDECQAIQHGVVDGSKVNSSVPGPSSSSDGYKGFGFRHETLSTEAKACSPKLFSGIRN</sequence>
<feature type="compositionally biased region" description="Low complexity" evidence="1">
    <location>
        <begin position="192"/>
        <end position="206"/>
    </location>
</feature>
<organism evidence="2 3">
    <name type="scientific">Rhododendron simsii</name>
    <name type="common">Sims's rhododendron</name>
    <dbReference type="NCBI Taxonomy" id="118357"/>
    <lineage>
        <taxon>Eukaryota</taxon>
        <taxon>Viridiplantae</taxon>
        <taxon>Streptophyta</taxon>
        <taxon>Embryophyta</taxon>
        <taxon>Tracheophyta</taxon>
        <taxon>Spermatophyta</taxon>
        <taxon>Magnoliopsida</taxon>
        <taxon>eudicotyledons</taxon>
        <taxon>Gunneridae</taxon>
        <taxon>Pentapetalae</taxon>
        <taxon>asterids</taxon>
        <taxon>Ericales</taxon>
        <taxon>Ericaceae</taxon>
        <taxon>Ericoideae</taxon>
        <taxon>Rhodoreae</taxon>
        <taxon>Rhododendron</taxon>
    </lineage>
</organism>
<feature type="region of interest" description="Disordered" evidence="1">
    <location>
        <begin position="189"/>
        <end position="211"/>
    </location>
</feature>
<name>A0A834H236_RHOSS</name>
<gene>
    <name evidence="2" type="ORF">RHSIM_Rhsim06G0011700</name>
</gene>
<dbReference type="OrthoDB" id="1790136at2759"/>
<keyword evidence="3" id="KW-1185">Reference proteome</keyword>
<evidence type="ECO:0000313" key="3">
    <source>
        <dbReference type="Proteomes" id="UP000626092"/>
    </source>
</evidence>
<accession>A0A834H236</accession>
<dbReference type="AlphaFoldDB" id="A0A834H236"/>